<feature type="compositionally biased region" description="Basic and acidic residues" evidence="5">
    <location>
        <begin position="19"/>
        <end position="36"/>
    </location>
</feature>
<feature type="transmembrane region" description="Helical" evidence="6">
    <location>
        <begin position="293"/>
        <end position="316"/>
    </location>
</feature>
<sequence length="546" mass="59513">MSSPDQTNVTPSYLANKVAESDKTESLKGSTKDKSTYDPSIALAQEIDRDGESFDEVPQSNRRIGTFSAVMLISNRIIGTGIFATPGSIVSSTGSIGLALIFWVIGALIAGSGLAVYLEWGLAIPRSGGEKNYLEFYYRRPLYLISCMYAMYAALLGWPSGNSVYAGEMLLNAADTELGRWNQRAIGVGVVTFGLIIHGCAPKWGIRLQNVLGIFKIGVLLFIVFAGFAALAGRVQAGAPNPSNFKNAFAGSKSDANSFVSAMYNVIWSFVGYSNCFYSMSEIKSPIKTVRRAAPLAIILITIVYLLVNIAFFAAVPKDVILTSNRLLAAEFFGRMFGDKANKAVSVLIALSAIGNVLSVLFSQGRVNQELGREGIYPFAKFFASNKPFNAPLAGLALHWAVTLIIILAPPGGDAYSFLLNLISYPLNIFNTLISFGLLMIYFQKDKHQWNSPFSCTLPVVIFFFLANLFLVIAPLVPPAAGNEPYKYLPYWLHVVVGFGIIGAGIVYWIVWANILPRIGGYRLGRIEVLGEDGLTRKVFVKERLD</sequence>
<evidence type="ECO:0000256" key="1">
    <source>
        <dbReference type="ARBA" id="ARBA00004141"/>
    </source>
</evidence>
<feature type="region of interest" description="Disordered" evidence="5">
    <location>
        <begin position="1"/>
        <end position="38"/>
    </location>
</feature>
<dbReference type="GO" id="GO:0015179">
    <property type="term" value="F:L-amino acid transmembrane transporter activity"/>
    <property type="evidence" value="ECO:0007669"/>
    <property type="project" value="TreeGrafter"/>
</dbReference>
<evidence type="ECO:0000256" key="6">
    <source>
        <dbReference type="SAM" id="Phobius"/>
    </source>
</evidence>
<evidence type="ECO:0000313" key="7">
    <source>
        <dbReference type="EMBL" id="CDZ97857.1"/>
    </source>
</evidence>
<keyword evidence="2 6" id="KW-0812">Transmembrane</keyword>
<dbReference type="PANTHER" id="PTHR11785">
    <property type="entry name" value="AMINO ACID TRANSPORTER"/>
    <property type="match status" value="1"/>
</dbReference>
<accession>A0A0F7SLK2</accession>
<feature type="transmembrane region" description="Helical" evidence="6">
    <location>
        <begin position="389"/>
        <end position="410"/>
    </location>
</feature>
<evidence type="ECO:0000256" key="4">
    <source>
        <dbReference type="ARBA" id="ARBA00023136"/>
    </source>
</evidence>
<dbReference type="Gene3D" id="1.20.1740.10">
    <property type="entry name" value="Amino acid/polyamine transporter I"/>
    <property type="match status" value="1"/>
</dbReference>
<feature type="transmembrane region" description="Helical" evidence="6">
    <location>
        <begin position="455"/>
        <end position="477"/>
    </location>
</feature>
<dbReference type="PANTHER" id="PTHR11785:SF498">
    <property type="entry name" value="HIGH-AFFINITY METHIONINE PERMEASE"/>
    <property type="match status" value="1"/>
</dbReference>
<dbReference type="EMBL" id="LN483249">
    <property type="protein sequence ID" value="CDZ97857.1"/>
    <property type="molecule type" value="Genomic_DNA"/>
</dbReference>
<evidence type="ECO:0000256" key="3">
    <source>
        <dbReference type="ARBA" id="ARBA00022989"/>
    </source>
</evidence>
<keyword evidence="4 6" id="KW-0472">Membrane</keyword>
<reference evidence="7" key="1">
    <citation type="submission" date="2014-08" db="EMBL/GenBank/DDBJ databases">
        <authorList>
            <person name="Sharma Rahul"/>
            <person name="Thines Marco"/>
        </authorList>
    </citation>
    <scope>NUCLEOTIDE SEQUENCE</scope>
</reference>
<feature type="transmembrane region" description="Helical" evidence="6">
    <location>
        <begin position="262"/>
        <end position="281"/>
    </location>
</feature>
<organism evidence="7">
    <name type="scientific">Phaffia rhodozyma</name>
    <name type="common">Yeast</name>
    <name type="synonym">Xanthophyllomyces dendrorhous</name>
    <dbReference type="NCBI Taxonomy" id="264483"/>
    <lineage>
        <taxon>Eukaryota</taxon>
        <taxon>Fungi</taxon>
        <taxon>Dikarya</taxon>
        <taxon>Basidiomycota</taxon>
        <taxon>Agaricomycotina</taxon>
        <taxon>Tremellomycetes</taxon>
        <taxon>Cystofilobasidiales</taxon>
        <taxon>Mrakiaceae</taxon>
        <taxon>Phaffia</taxon>
    </lineage>
</organism>
<protein>
    <submittedName>
        <fullName evidence="7">High affinity methionine permease</fullName>
    </submittedName>
</protein>
<name>A0A0F7SLK2_PHARH</name>
<feature type="compositionally biased region" description="Polar residues" evidence="5">
    <location>
        <begin position="1"/>
        <end position="13"/>
    </location>
</feature>
<dbReference type="Pfam" id="PF13520">
    <property type="entry name" value="AA_permease_2"/>
    <property type="match status" value="1"/>
</dbReference>
<dbReference type="GO" id="GO:0016020">
    <property type="term" value="C:membrane"/>
    <property type="evidence" value="ECO:0007669"/>
    <property type="project" value="UniProtKB-SubCell"/>
</dbReference>
<feature type="transmembrane region" description="Helical" evidence="6">
    <location>
        <begin position="422"/>
        <end position="443"/>
    </location>
</feature>
<feature type="transmembrane region" description="Helical" evidence="6">
    <location>
        <begin position="64"/>
        <end position="84"/>
    </location>
</feature>
<evidence type="ECO:0000256" key="5">
    <source>
        <dbReference type="SAM" id="MobiDB-lite"/>
    </source>
</evidence>
<dbReference type="InterPro" id="IPR050598">
    <property type="entry name" value="AminoAcid_Transporter"/>
</dbReference>
<proteinExistence type="predicted"/>
<feature type="transmembrane region" description="Helical" evidence="6">
    <location>
        <begin position="344"/>
        <end position="363"/>
    </location>
</feature>
<dbReference type="AlphaFoldDB" id="A0A0F7SLK2"/>
<feature type="transmembrane region" description="Helical" evidence="6">
    <location>
        <begin position="181"/>
        <end position="201"/>
    </location>
</feature>
<feature type="transmembrane region" description="Helical" evidence="6">
    <location>
        <begin position="489"/>
        <end position="516"/>
    </location>
</feature>
<feature type="transmembrane region" description="Helical" evidence="6">
    <location>
        <begin position="141"/>
        <end position="161"/>
    </location>
</feature>
<dbReference type="InterPro" id="IPR002293">
    <property type="entry name" value="AA/rel_permease1"/>
</dbReference>
<comment type="subcellular location">
    <subcellularLocation>
        <location evidence="1">Membrane</location>
        <topology evidence="1">Multi-pass membrane protein</topology>
    </subcellularLocation>
</comment>
<feature type="transmembrane region" description="Helical" evidence="6">
    <location>
        <begin position="96"/>
        <end position="120"/>
    </location>
</feature>
<keyword evidence="3 6" id="KW-1133">Transmembrane helix</keyword>
<evidence type="ECO:0000256" key="2">
    <source>
        <dbReference type="ARBA" id="ARBA00022692"/>
    </source>
</evidence>
<dbReference type="PIRSF" id="PIRSF006060">
    <property type="entry name" value="AA_transporter"/>
    <property type="match status" value="1"/>
</dbReference>
<dbReference type="FunFam" id="1.20.1740.10:FF:000025">
    <property type="entry name" value="High-affinity methionine permease"/>
    <property type="match status" value="1"/>
</dbReference>
<feature type="transmembrane region" description="Helical" evidence="6">
    <location>
        <begin position="213"/>
        <end position="233"/>
    </location>
</feature>